<dbReference type="NCBIfam" id="TIGR04226">
    <property type="entry name" value="RrgB_K2N_iso_D2"/>
    <property type="match status" value="1"/>
</dbReference>
<gene>
    <name evidence="3" type="ORF">E5982_09090</name>
</gene>
<organism evidence="3 4">
    <name type="scientific">Parvibacter caecicola</name>
    <dbReference type="NCBI Taxonomy" id="747645"/>
    <lineage>
        <taxon>Bacteria</taxon>
        <taxon>Bacillati</taxon>
        <taxon>Actinomycetota</taxon>
        <taxon>Coriobacteriia</taxon>
        <taxon>Coriobacteriales</taxon>
        <taxon>Coriobacteriaceae</taxon>
        <taxon>Parvibacter</taxon>
    </lineage>
</organism>
<evidence type="ECO:0000256" key="1">
    <source>
        <dbReference type="SAM" id="Phobius"/>
    </source>
</evidence>
<comment type="caution">
    <text evidence="3">The sequence shown here is derived from an EMBL/GenBank/DDBJ whole genome shotgun (WGS) entry which is preliminary data.</text>
</comment>
<accession>A0A4T9T628</accession>
<dbReference type="OrthoDB" id="9782629at2"/>
<reference evidence="3 4" key="1">
    <citation type="submission" date="2019-04" db="EMBL/GenBank/DDBJ databases">
        <title>Microbes associate with the intestines of laboratory mice.</title>
        <authorList>
            <person name="Navarre W."/>
            <person name="Wong E."/>
            <person name="Huang K.C."/>
            <person name="Tropini C."/>
            <person name="Ng K."/>
            <person name="Yu B."/>
        </authorList>
    </citation>
    <scope>NUCLEOTIDE SEQUENCE [LARGE SCALE GENOMIC DNA]</scope>
    <source>
        <strain evidence="3 4">NM48_B13</strain>
    </source>
</reference>
<dbReference type="Pfam" id="PF01345">
    <property type="entry name" value="DUF11"/>
    <property type="match status" value="1"/>
</dbReference>
<dbReference type="InterPro" id="IPR001434">
    <property type="entry name" value="OmcB-like_DUF11"/>
</dbReference>
<dbReference type="InterPro" id="IPR047589">
    <property type="entry name" value="DUF11_rpt"/>
</dbReference>
<feature type="transmembrane region" description="Helical" evidence="1">
    <location>
        <begin position="226"/>
        <end position="249"/>
    </location>
</feature>
<proteinExistence type="predicted"/>
<dbReference type="InterPro" id="IPR026466">
    <property type="entry name" value="Fim_isopep_form_D2_dom"/>
</dbReference>
<dbReference type="NCBIfam" id="TIGR01167">
    <property type="entry name" value="LPXTG_anchor"/>
    <property type="match status" value="1"/>
</dbReference>
<feature type="domain" description="DUF11" evidence="2">
    <location>
        <begin position="39"/>
        <end position="155"/>
    </location>
</feature>
<dbReference type="NCBIfam" id="TIGR01451">
    <property type="entry name" value="B_ant_repeat"/>
    <property type="match status" value="1"/>
</dbReference>
<evidence type="ECO:0000259" key="2">
    <source>
        <dbReference type="Pfam" id="PF01345"/>
    </source>
</evidence>
<dbReference type="Proteomes" id="UP000309454">
    <property type="component" value="Unassembled WGS sequence"/>
</dbReference>
<sequence length="256" mass="27231">MTPDDLDEFIEKLPVTGTNEDPASPGAVLPADPNMSSITITKTAENLDHNDGFTYVDDTVRYTITVANSQRDTAWMAVVVRDDVPEGIEPVDGTFKVIKADGTEVEVPNDAYDKATRILAVNVGDVEGGTNVKFVFDAKIGEEALDSDVGNIAKAYGSLPSGIPGDELNNRAQPGSKFVPPAGWPAYEATHSGISNPDKVYPSAKVSALNKVRPSLNKTLAKTGDFNGFVLGGVSVTALMALVLLVLAWRKRRPTA</sequence>
<keyword evidence="1" id="KW-0812">Transmembrane</keyword>
<evidence type="ECO:0000313" key="4">
    <source>
        <dbReference type="Proteomes" id="UP000309454"/>
    </source>
</evidence>
<dbReference type="Gene3D" id="2.60.40.740">
    <property type="match status" value="1"/>
</dbReference>
<evidence type="ECO:0000313" key="3">
    <source>
        <dbReference type="EMBL" id="TJW09696.1"/>
    </source>
</evidence>
<dbReference type="AlphaFoldDB" id="A0A4T9T628"/>
<dbReference type="EMBL" id="SSTM01000008">
    <property type="protein sequence ID" value="TJW09696.1"/>
    <property type="molecule type" value="Genomic_DNA"/>
</dbReference>
<keyword evidence="1" id="KW-1133">Transmembrane helix</keyword>
<protein>
    <submittedName>
        <fullName evidence="3">Isopeptide-forming domain-containing fimbrial protein</fullName>
    </submittedName>
</protein>
<keyword evidence="4" id="KW-1185">Reference proteome</keyword>
<name>A0A4T9T628_9ACTN</name>
<keyword evidence="1" id="KW-0472">Membrane</keyword>